<dbReference type="InterPro" id="IPR034300">
    <property type="entry name" value="PNTB-like"/>
</dbReference>
<dbReference type="PANTHER" id="PTHR44758">
    <property type="entry name" value="NAD(P) TRANSHYDROGENASE SUBUNIT BETA"/>
    <property type="match status" value="1"/>
</dbReference>
<sequence>MTPNLAASLYLISGVFFILALRGLSSPETSRQGNFFGILGMVIAISVTFLSFDISLNVLAFVISTLAIGGFIGAIIAYRISMTAMPQLVAGFHSLVGLAAVLVALSAFYNPEA</sequence>
<feature type="transmembrane region" description="Helical" evidence="2">
    <location>
        <begin position="6"/>
        <end position="23"/>
    </location>
</feature>
<reference evidence="4" key="1">
    <citation type="submission" date="2018-05" db="EMBL/GenBank/DDBJ databases">
        <authorList>
            <person name="Lanie J.A."/>
            <person name="Ng W.-L."/>
            <person name="Kazmierczak K.M."/>
            <person name="Andrzejewski T.M."/>
            <person name="Davidsen T.M."/>
            <person name="Wayne K.J."/>
            <person name="Tettelin H."/>
            <person name="Glass J.I."/>
            <person name="Rusch D."/>
            <person name="Podicherti R."/>
            <person name="Tsui H.-C.T."/>
            <person name="Winkler M.E."/>
        </authorList>
    </citation>
    <scope>NUCLEOTIDE SEQUENCE</scope>
</reference>
<evidence type="ECO:0000259" key="3">
    <source>
        <dbReference type="Pfam" id="PF02233"/>
    </source>
</evidence>
<gene>
    <name evidence="4" type="ORF">METZ01_LOCUS429978</name>
</gene>
<dbReference type="AlphaFoldDB" id="A0A382Y1R5"/>
<keyword evidence="2" id="KW-0812">Transmembrane</keyword>
<organism evidence="4">
    <name type="scientific">marine metagenome</name>
    <dbReference type="NCBI Taxonomy" id="408172"/>
    <lineage>
        <taxon>unclassified sequences</taxon>
        <taxon>metagenomes</taxon>
        <taxon>ecological metagenomes</taxon>
    </lineage>
</organism>
<feature type="non-terminal residue" evidence="4">
    <location>
        <position position="113"/>
    </location>
</feature>
<feature type="transmembrane region" description="Helical" evidence="2">
    <location>
        <begin position="35"/>
        <end position="52"/>
    </location>
</feature>
<proteinExistence type="predicted"/>
<dbReference type="PANTHER" id="PTHR44758:SF1">
    <property type="entry name" value="NAD(P) TRANSHYDROGENASE SUBUNIT BETA"/>
    <property type="match status" value="1"/>
</dbReference>
<accession>A0A382Y1R5</accession>
<evidence type="ECO:0000256" key="2">
    <source>
        <dbReference type="SAM" id="Phobius"/>
    </source>
</evidence>
<dbReference type="Pfam" id="PF02233">
    <property type="entry name" value="PNTB"/>
    <property type="match status" value="1"/>
</dbReference>
<keyword evidence="2" id="KW-0472">Membrane</keyword>
<evidence type="ECO:0000313" key="4">
    <source>
        <dbReference type="EMBL" id="SVD77124.1"/>
    </source>
</evidence>
<dbReference type="EMBL" id="UINC01172180">
    <property type="protein sequence ID" value="SVD77124.1"/>
    <property type="molecule type" value="Genomic_DNA"/>
</dbReference>
<protein>
    <recommendedName>
        <fullName evidence="3">NADP transhydrogenase beta-like domain-containing protein</fullName>
    </recommendedName>
</protein>
<evidence type="ECO:0000256" key="1">
    <source>
        <dbReference type="ARBA" id="ARBA00023027"/>
    </source>
</evidence>
<feature type="domain" description="NADP transhydrogenase beta-like" evidence="3">
    <location>
        <begin position="8"/>
        <end position="112"/>
    </location>
</feature>
<name>A0A382Y1R5_9ZZZZ</name>
<feature type="transmembrane region" description="Helical" evidence="2">
    <location>
        <begin position="90"/>
        <end position="109"/>
    </location>
</feature>
<feature type="transmembrane region" description="Helical" evidence="2">
    <location>
        <begin position="58"/>
        <end position="78"/>
    </location>
</feature>
<keyword evidence="1" id="KW-0520">NAD</keyword>
<keyword evidence="2" id="KW-1133">Transmembrane helix</keyword>